<dbReference type="OrthoDB" id="102442at2759"/>
<gene>
    <name evidence="3" type="ORF">BJG266_LOCUS10413</name>
    <name evidence="4" type="ORF">QVE165_LOCUS42099</name>
</gene>
<evidence type="ECO:0000259" key="2">
    <source>
        <dbReference type="PROSITE" id="PS51390"/>
    </source>
</evidence>
<dbReference type="GO" id="GO:0005576">
    <property type="term" value="C:extracellular region"/>
    <property type="evidence" value="ECO:0007669"/>
    <property type="project" value="InterPro"/>
</dbReference>
<dbReference type="InterPro" id="IPR008197">
    <property type="entry name" value="WAP_dom"/>
</dbReference>
<evidence type="ECO:0000313" key="4">
    <source>
        <dbReference type="EMBL" id="CAF1478812.1"/>
    </source>
</evidence>
<feature type="domain" description="WAP" evidence="2">
    <location>
        <begin position="95"/>
        <end position="154"/>
    </location>
</feature>
<dbReference type="SUPFAM" id="SSF74853">
    <property type="entry name" value="Lamin A/C globular tail domain"/>
    <property type="match status" value="1"/>
</dbReference>
<name>A0A815RQ84_9BILA</name>
<dbReference type="Gene3D" id="4.10.75.10">
    <property type="entry name" value="Elafin-like"/>
    <property type="match status" value="1"/>
</dbReference>
<dbReference type="EMBL" id="CAJNOI010000036">
    <property type="protein sequence ID" value="CAF0899897.1"/>
    <property type="molecule type" value="Genomic_DNA"/>
</dbReference>
<dbReference type="PROSITE" id="PS51390">
    <property type="entry name" value="WAP"/>
    <property type="match status" value="1"/>
</dbReference>
<evidence type="ECO:0000313" key="5">
    <source>
        <dbReference type="Proteomes" id="UP000663832"/>
    </source>
</evidence>
<dbReference type="EMBL" id="CAJNOM010000513">
    <property type="protein sequence ID" value="CAF1478812.1"/>
    <property type="molecule type" value="Genomic_DNA"/>
</dbReference>
<evidence type="ECO:0000256" key="1">
    <source>
        <dbReference type="SAM" id="MobiDB-lite"/>
    </source>
</evidence>
<accession>A0A815RQ84</accession>
<dbReference type="AlphaFoldDB" id="A0A815RQ84"/>
<proteinExistence type="predicted"/>
<dbReference type="GO" id="GO:0030414">
    <property type="term" value="F:peptidase inhibitor activity"/>
    <property type="evidence" value="ECO:0007669"/>
    <property type="project" value="InterPro"/>
</dbReference>
<dbReference type="Gene3D" id="2.60.40.1260">
    <property type="entry name" value="Lamin Tail domain"/>
    <property type="match status" value="1"/>
</dbReference>
<sequence length="154" mass="17564">MIVIIIIHPTSFDSVDLELDSVILINEKYSGSEQSFQKWIIPRQVDQKPEIMYRFSSMFSLRSRQTICILSKRNPKCSKTNSSIEAKTKQQRRNTNERPGACPSTNLPHHIHCRRRVCLESELKSGCQSDDACPGAKKCCRPMCSCKKDCIEAV</sequence>
<comment type="caution">
    <text evidence="4">The sequence shown here is derived from an EMBL/GenBank/DDBJ whole genome shotgun (WGS) entry which is preliminary data.</text>
</comment>
<organism evidence="4 5">
    <name type="scientific">Adineta steineri</name>
    <dbReference type="NCBI Taxonomy" id="433720"/>
    <lineage>
        <taxon>Eukaryota</taxon>
        <taxon>Metazoa</taxon>
        <taxon>Spiralia</taxon>
        <taxon>Gnathifera</taxon>
        <taxon>Rotifera</taxon>
        <taxon>Eurotatoria</taxon>
        <taxon>Bdelloidea</taxon>
        <taxon>Adinetida</taxon>
        <taxon>Adinetidae</taxon>
        <taxon>Adineta</taxon>
    </lineage>
</organism>
<dbReference type="Proteomes" id="UP000663832">
    <property type="component" value="Unassembled WGS sequence"/>
</dbReference>
<dbReference type="PRINTS" id="PR00003">
    <property type="entry name" value="4DISULPHCORE"/>
</dbReference>
<protein>
    <recommendedName>
        <fullName evidence="2">WAP domain-containing protein</fullName>
    </recommendedName>
</protein>
<reference evidence="4" key="1">
    <citation type="submission" date="2021-02" db="EMBL/GenBank/DDBJ databases">
        <authorList>
            <person name="Nowell W R."/>
        </authorList>
    </citation>
    <scope>NUCLEOTIDE SEQUENCE</scope>
</reference>
<dbReference type="SMART" id="SM00217">
    <property type="entry name" value="WAP"/>
    <property type="match status" value="1"/>
</dbReference>
<evidence type="ECO:0000313" key="3">
    <source>
        <dbReference type="EMBL" id="CAF0899897.1"/>
    </source>
</evidence>
<dbReference type="InterPro" id="IPR036415">
    <property type="entry name" value="Lamin_tail_dom_sf"/>
</dbReference>
<feature type="region of interest" description="Disordered" evidence="1">
    <location>
        <begin position="79"/>
        <end position="103"/>
    </location>
</feature>
<dbReference type="InterPro" id="IPR036645">
    <property type="entry name" value="Elafin-like_sf"/>
</dbReference>
<keyword evidence="5" id="KW-1185">Reference proteome</keyword>
<dbReference type="Proteomes" id="UP000663877">
    <property type="component" value="Unassembled WGS sequence"/>
</dbReference>